<evidence type="ECO:0000313" key="1">
    <source>
        <dbReference type="EMBL" id="TCP37882.1"/>
    </source>
</evidence>
<keyword evidence="2" id="KW-1185">Reference proteome</keyword>
<evidence type="ECO:0000313" key="2">
    <source>
        <dbReference type="Proteomes" id="UP000295399"/>
    </source>
</evidence>
<gene>
    <name evidence="1" type="ORF">EV659_102290</name>
</gene>
<dbReference type="EMBL" id="SLXO01000002">
    <property type="protein sequence ID" value="TCP37882.1"/>
    <property type="molecule type" value="Genomic_DNA"/>
</dbReference>
<comment type="caution">
    <text evidence="1">The sequence shown here is derived from an EMBL/GenBank/DDBJ whole genome shotgun (WGS) entry which is preliminary data.</text>
</comment>
<protein>
    <submittedName>
        <fullName evidence="1">Uncharacterized protein</fullName>
    </submittedName>
</protein>
<accession>A0A4R2PQ23</accession>
<organism evidence="1 2">
    <name type="scientific">Rhodothalassium salexigens DSM 2132</name>
    <dbReference type="NCBI Taxonomy" id="1188247"/>
    <lineage>
        <taxon>Bacteria</taxon>
        <taxon>Pseudomonadati</taxon>
        <taxon>Pseudomonadota</taxon>
        <taxon>Alphaproteobacteria</taxon>
        <taxon>Rhodothalassiales</taxon>
        <taxon>Rhodothalassiaceae</taxon>
        <taxon>Rhodothalassium</taxon>
    </lineage>
</organism>
<dbReference type="InParanoid" id="A0A4R2PQ23"/>
<sequence>MSDVLTRTDLRNFLGSSAEVNTPLKYYIDGHALPDAKGVFTEITDRSATLHGQAIMIFGQTIVDGTLALSLTSDTDASLTVTWTFDGSSPMSHTIHATYAVNPNNPHRLDFKETQPTNMAVFYIQQVPALNGSGTDTEIFTRDGMLMLGAVLAP</sequence>
<name>A0A4R2PQ23_RHOSA</name>
<dbReference type="RefSeq" id="WP_132707538.1">
    <property type="nucleotide sequence ID" value="NZ_JACIGF010000002.1"/>
</dbReference>
<dbReference type="Proteomes" id="UP000295399">
    <property type="component" value="Unassembled WGS sequence"/>
</dbReference>
<proteinExistence type="predicted"/>
<reference evidence="1 2" key="1">
    <citation type="submission" date="2019-03" db="EMBL/GenBank/DDBJ databases">
        <title>Genomic Encyclopedia of Type Strains, Phase IV (KMG-IV): sequencing the most valuable type-strain genomes for metagenomic binning, comparative biology and taxonomic classification.</title>
        <authorList>
            <person name="Goeker M."/>
        </authorList>
    </citation>
    <scope>NUCLEOTIDE SEQUENCE [LARGE SCALE GENOMIC DNA]</scope>
    <source>
        <strain evidence="1 2">DSM 2132</strain>
    </source>
</reference>
<dbReference type="AlphaFoldDB" id="A0A4R2PQ23"/>